<name>A0A1M6VXI0_9FLAO</name>
<accession>A0A1M6VXI0</accession>
<evidence type="ECO:0000313" key="3">
    <source>
        <dbReference type="Proteomes" id="UP000184120"/>
    </source>
</evidence>
<dbReference type="STRING" id="1434701.SAMN05443634_10478"/>
<evidence type="ECO:0000313" key="2">
    <source>
        <dbReference type="EMBL" id="SHK86171.1"/>
    </source>
</evidence>
<protein>
    <recommendedName>
        <fullName evidence="5">Antibiotic biosynthesis monooxygenase</fullName>
    </recommendedName>
</protein>
<gene>
    <name evidence="1" type="ORF">GCM10010984_04140</name>
    <name evidence="2" type="ORF">SAMN05443634_10478</name>
</gene>
<reference evidence="1" key="5">
    <citation type="submission" date="2024-05" db="EMBL/GenBank/DDBJ databases">
        <authorList>
            <person name="Sun Q."/>
            <person name="Zhou Y."/>
        </authorList>
    </citation>
    <scope>NUCLEOTIDE SEQUENCE</scope>
    <source>
        <strain evidence="1">CGMCC 1.12707</strain>
    </source>
</reference>
<dbReference type="InterPro" id="IPR011008">
    <property type="entry name" value="Dimeric_a/b-barrel"/>
</dbReference>
<dbReference type="OrthoDB" id="6105906at2"/>
<sequence>MDNQNKFTIIYSFKIFDNKDIEFIQCWKELTELIYKFEGSYGSKLHKVNDNLFIAYAQWPNKDVFNQSGNNLPKTANSLRQKMRECCVEIKKEFEMNSIVIDLLSDKQYNDI</sequence>
<organism evidence="2 3">
    <name type="scientific">Chishuiella changwenlii</name>
    <dbReference type="NCBI Taxonomy" id="1434701"/>
    <lineage>
        <taxon>Bacteria</taxon>
        <taxon>Pseudomonadati</taxon>
        <taxon>Bacteroidota</taxon>
        <taxon>Flavobacteriia</taxon>
        <taxon>Flavobacteriales</taxon>
        <taxon>Weeksellaceae</taxon>
        <taxon>Chishuiella</taxon>
    </lineage>
</organism>
<evidence type="ECO:0000313" key="1">
    <source>
        <dbReference type="EMBL" id="GGE89659.1"/>
    </source>
</evidence>
<dbReference type="SUPFAM" id="SSF54909">
    <property type="entry name" value="Dimeric alpha+beta barrel"/>
    <property type="match status" value="1"/>
</dbReference>
<evidence type="ECO:0008006" key="5">
    <source>
        <dbReference type="Google" id="ProtNLM"/>
    </source>
</evidence>
<dbReference type="Proteomes" id="UP000184120">
    <property type="component" value="Unassembled WGS sequence"/>
</dbReference>
<reference evidence="2" key="3">
    <citation type="submission" date="2016-11" db="EMBL/GenBank/DDBJ databases">
        <authorList>
            <person name="Jaros S."/>
            <person name="Januszkiewicz K."/>
            <person name="Wedrychowicz H."/>
        </authorList>
    </citation>
    <scope>NUCLEOTIDE SEQUENCE [LARGE SCALE GENOMIC DNA]</scope>
    <source>
        <strain evidence="2">DSM 27989</strain>
    </source>
</reference>
<reference evidence="3" key="2">
    <citation type="submission" date="2016-11" db="EMBL/GenBank/DDBJ databases">
        <authorList>
            <person name="Varghese N."/>
            <person name="Submissions S."/>
        </authorList>
    </citation>
    <scope>NUCLEOTIDE SEQUENCE [LARGE SCALE GENOMIC DNA]</scope>
    <source>
        <strain evidence="3">DSM 27989</strain>
    </source>
</reference>
<proteinExistence type="predicted"/>
<dbReference type="AlphaFoldDB" id="A0A1M6VXI0"/>
<dbReference type="Proteomes" id="UP000650994">
    <property type="component" value="Unassembled WGS sequence"/>
</dbReference>
<reference evidence="4" key="4">
    <citation type="journal article" date="2019" name="Int. J. Syst. Evol. Microbiol.">
        <title>The Global Catalogue of Microorganisms (GCM) 10K type strain sequencing project: providing services to taxonomists for standard genome sequencing and annotation.</title>
        <authorList>
            <consortium name="The Broad Institute Genomics Platform"/>
            <consortium name="The Broad Institute Genome Sequencing Center for Infectious Disease"/>
            <person name="Wu L."/>
            <person name="Ma J."/>
        </authorList>
    </citation>
    <scope>NUCLEOTIDE SEQUENCE [LARGE SCALE GENOMIC DNA]</scope>
    <source>
        <strain evidence="4">CGMCC 1.12707</strain>
    </source>
</reference>
<evidence type="ECO:0000313" key="4">
    <source>
        <dbReference type="Proteomes" id="UP000650994"/>
    </source>
</evidence>
<keyword evidence="4" id="KW-1185">Reference proteome</keyword>
<dbReference type="EMBL" id="BMFL01000002">
    <property type="protein sequence ID" value="GGE89659.1"/>
    <property type="molecule type" value="Genomic_DNA"/>
</dbReference>
<dbReference type="RefSeq" id="WP_072930490.1">
    <property type="nucleotide sequence ID" value="NZ_BMFL01000002.1"/>
</dbReference>
<dbReference type="EMBL" id="FRBH01000004">
    <property type="protein sequence ID" value="SHK86171.1"/>
    <property type="molecule type" value="Genomic_DNA"/>
</dbReference>
<dbReference type="Gene3D" id="3.30.70.100">
    <property type="match status" value="1"/>
</dbReference>
<reference evidence="1" key="1">
    <citation type="journal article" date="2014" name="Int. J. Syst. Evol. Microbiol.">
        <title>Complete genome of a new Firmicutes species belonging to the dominant human colonic microbiota ('Ruminococcus bicirculans') reveals two chromosomes and a selective capacity to utilize plant glucans.</title>
        <authorList>
            <consortium name="NISC Comparative Sequencing Program"/>
            <person name="Wegmann U."/>
            <person name="Louis P."/>
            <person name="Goesmann A."/>
            <person name="Henrissat B."/>
            <person name="Duncan S.H."/>
            <person name="Flint H.J."/>
        </authorList>
    </citation>
    <scope>NUCLEOTIDE SEQUENCE</scope>
    <source>
        <strain evidence="1">CGMCC 1.12707</strain>
    </source>
</reference>